<dbReference type="InterPro" id="IPR050256">
    <property type="entry name" value="Glycosyltransferase_2"/>
</dbReference>
<evidence type="ECO:0000313" key="4">
    <source>
        <dbReference type="Proteomes" id="UP000007013"/>
    </source>
</evidence>
<evidence type="ECO:0000256" key="1">
    <source>
        <dbReference type="SAM" id="Phobius"/>
    </source>
</evidence>
<dbReference type="PANTHER" id="PTHR48090:SF7">
    <property type="entry name" value="RFBJ PROTEIN"/>
    <property type="match status" value="1"/>
</dbReference>
<dbReference type="AlphaFoldDB" id="B1ZZR4"/>
<gene>
    <name evidence="3" type="ordered locus">Oter_3976</name>
</gene>
<dbReference type="KEGG" id="ote:Oter_3976"/>
<dbReference type="CAZy" id="GT2">
    <property type="family name" value="Glycosyltransferase Family 2"/>
</dbReference>
<reference evidence="3 4" key="1">
    <citation type="journal article" date="2011" name="J. Bacteriol.">
        <title>Genome sequence of the verrucomicrobium Opitutus terrae PB90-1, an abundant inhabitant of rice paddy soil ecosystems.</title>
        <authorList>
            <person name="van Passel M.W."/>
            <person name="Kant R."/>
            <person name="Palva A."/>
            <person name="Copeland A."/>
            <person name="Lucas S."/>
            <person name="Lapidus A."/>
            <person name="Glavina del Rio T."/>
            <person name="Pitluck S."/>
            <person name="Goltsman E."/>
            <person name="Clum A."/>
            <person name="Sun H."/>
            <person name="Schmutz J."/>
            <person name="Larimer F.W."/>
            <person name="Land M.L."/>
            <person name="Hauser L."/>
            <person name="Kyrpides N."/>
            <person name="Mikhailova N."/>
            <person name="Richardson P.P."/>
            <person name="Janssen P.H."/>
            <person name="de Vos W.M."/>
            <person name="Smidt H."/>
        </authorList>
    </citation>
    <scope>NUCLEOTIDE SEQUENCE [LARGE SCALE GENOMIC DNA]</scope>
    <source>
        <strain evidence="4">DSM 11246 / JCM 15787 / PB90-1</strain>
    </source>
</reference>
<sequence length="514" mass="57492">MSIAAESLPAVALAPLQTVFCPICGSDRVHYAFSIRHVRVLQCADCKFTARTEPTTQLLDATGAAAADRLAGTSGELHALVHQLLPEKNRSTRLRIADWRPDGSVTLVGKDTPAPEAEAAPPVVVSIGQLDAFQDPLPSLRALRARVGATQPVVFFYSDIHQDGVEVGSTEWERLASQRNAYIDTSTALTVLYRAGYRCLGVRRLRRRVSWQHFVAHPHDHTFVGRWRRRLLLLIPAAVRNRLPATAKTAETAILAAPRVRETPLVSVVVPVFNEAPTVAKVLDSVLRVQLAGAAVEIVIVESNSTDGSREIVQRYAQHPRVTCIFEERPQGKGHATRLGLAKAQGDVLLIQDADLEYDIEDYLSLLNPIIRGHEAFVLGSRHGGRQHWKLRQFNKPFLAAFYNLAHVLVTGYINLLFGLNLRDPQTMFKVCRRDCVEGLVFHGNYFNFDYELLLKVVRKGYAPIEVPVNYRSRSHAEGKKIRMWRDAPLGLWMITKLRLTPLRRFLTIGEPIE</sequence>
<proteinExistence type="predicted"/>
<keyword evidence="3" id="KW-0808">Transferase</keyword>
<evidence type="ECO:0000259" key="2">
    <source>
        <dbReference type="Pfam" id="PF00535"/>
    </source>
</evidence>
<organism evidence="3 4">
    <name type="scientific">Opitutus terrae (strain DSM 11246 / JCM 15787 / PB90-1)</name>
    <dbReference type="NCBI Taxonomy" id="452637"/>
    <lineage>
        <taxon>Bacteria</taxon>
        <taxon>Pseudomonadati</taxon>
        <taxon>Verrucomicrobiota</taxon>
        <taxon>Opitutia</taxon>
        <taxon>Opitutales</taxon>
        <taxon>Opitutaceae</taxon>
        <taxon>Opitutus</taxon>
    </lineage>
</organism>
<dbReference type="SUPFAM" id="SSF53448">
    <property type="entry name" value="Nucleotide-diphospho-sugar transferases"/>
    <property type="match status" value="1"/>
</dbReference>
<feature type="domain" description="Glycosyltransferase 2-like" evidence="2">
    <location>
        <begin position="267"/>
        <end position="405"/>
    </location>
</feature>
<keyword evidence="4" id="KW-1185">Reference proteome</keyword>
<dbReference type="eggNOG" id="COG1215">
    <property type="taxonomic scope" value="Bacteria"/>
</dbReference>
<keyword evidence="1" id="KW-0812">Transmembrane</keyword>
<keyword evidence="1" id="KW-0472">Membrane</keyword>
<dbReference type="CDD" id="cd04179">
    <property type="entry name" value="DPM_DPG-synthase_like"/>
    <property type="match status" value="1"/>
</dbReference>
<dbReference type="OrthoDB" id="9766299at2"/>
<keyword evidence="1" id="KW-1133">Transmembrane helix</keyword>
<dbReference type="InterPro" id="IPR001173">
    <property type="entry name" value="Glyco_trans_2-like"/>
</dbReference>
<evidence type="ECO:0000313" key="3">
    <source>
        <dbReference type="EMBL" id="ACB77250.1"/>
    </source>
</evidence>
<dbReference type="STRING" id="452637.Oter_3976"/>
<dbReference type="HOGENOM" id="CLU_529792_0_0_0"/>
<protein>
    <submittedName>
        <fullName evidence="3">Glycosyl transferase family 2</fullName>
    </submittedName>
</protein>
<dbReference type="PANTHER" id="PTHR48090">
    <property type="entry name" value="UNDECAPRENYL-PHOSPHATE 4-DEOXY-4-FORMAMIDO-L-ARABINOSE TRANSFERASE-RELATED"/>
    <property type="match status" value="1"/>
</dbReference>
<name>B1ZZR4_OPITP</name>
<dbReference type="Pfam" id="PF00535">
    <property type="entry name" value="Glycos_transf_2"/>
    <property type="match status" value="1"/>
</dbReference>
<dbReference type="EMBL" id="CP001032">
    <property type="protein sequence ID" value="ACB77250.1"/>
    <property type="molecule type" value="Genomic_DNA"/>
</dbReference>
<dbReference type="GO" id="GO:0016740">
    <property type="term" value="F:transferase activity"/>
    <property type="evidence" value="ECO:0007669"/>
    <property type="project" value="UniProtKB-KW"/>
</dbReference>
<dbReference type="InterPro" id="IPR029044">
    <property type="entry name" value="Nucleotide-diphossugar_trans"/>
</dbReference>
<feature type="transmembrane region" description="Helical" evidence="1">
    <location>
        <begin position="398"/>
        <end position="420"/>
    </location>
</feature>
<accession>B1ZZR4</accession>
<dbReference type="RefSeq" id="WP_012376778.1">
    <property type="nucleotide sequence ID" value="NC_010571.1"/>
</dbReference>
<dbReference type="Proteomes" id="UP000007013">
    <property type="component" value="Chromosome"/>
</dbReference>
<dbReference type="Gene3D" id="3.90.550.10">
    <property type="entry name" value="Spore Coat Polysaccharide Biosynthesis Protein SpsA, Chain A"/>
    <property type="match status" value="1"/>
</dbReference>